<name>A0A411EAC0_9FLAO</name>
<accession>A0A411EAC0</accession>
<dbReference type="InterPro" id="IPR011467">
    <property type="entry name" value="DUF1573"/>
</dbReference>
<evidence type="ECO:0000313" key="1">
    <source>
        <dbReference type="EMBL" id="QBA64672.1"/>
    </source>
</evidence>
<dbReference type="PANTHER" id="PTHR37833:SF1">
    <property type="entry name" value="SIGNAL PEPTIDE PROTEIN"/>
    <property type="match status" value="1"/>
</dbReference>
<dbReference type="RefSeq" id="WP_129605195.1">
    <property type="nucleotide sequence ID" value="NZ_CP035544.1"/>
</dbReference>
<dbReference type="InterPro" id="IPR013783">
    <property type="entry name" value="Ig-like_fold"/>
</dbReference>
<dbReference type="PROSITE" id="PS51257">
    <property type="entry name" value="PROKAR_LIPOPROTEIN"/>
    <property type="match status" value="1"/>
</dbReference>
<organism evidence="1 2">
    <name type="scientific">Muriicola soli</name>
    <dbReference type="NCBI Taxonomy" id="2507538"/>
    <lineage>
        <taxon>Bacteria</taxon>
        <taxon>Pseudomonadati</taxon>
        <taxon>Bacteroidota</taxon>
        <taxon>Flavobacteriia</taxon>
        <taxon>Flavobacteriales</taxon>
        <taxon>Flavobacteriaceae</taxon>
        <taxon>Muriicola</taxon>
    </lineage>
</organism>
<protein>
    <submittedName>
        <fullName evidence="1">DUF1573 domain-containing protein</fullName>
    </submittedName>
</protein>
<dbReference type="AlphaFoldDB" id="A0A411EAC0"/>
<gene>
    <name evidence="1" type="ORF">EQY75_09110</name>
</gene>
<dbReference type="EMBL" id="CP035544">
    <property type="protein sequence ID" value="QBA64672.1"/>
    <property type="molecule type" value="Genomic_DNA"/>
</dbReference>
<keyword evidence="2" id="KW-1185">Reference proteome</keyword>
<dbReference type="Proteomes" id="UP000290889">
    <property type="component" value="Chromosome"/>
</dbReference>
<dbReference type="KEGG" id="mur:EQY75_09110"/>
<proteinExistence type="predicted"/>
<sequence>MKRIFLALGVVSMIGFASCKEKASNKIETANVQVAAERDQAAKNLPVMTFDKSEHDFGTISQGTPQETIFSFTNTGNAPLIITNATSSCGCTVPEYPKNTPIAPGESGELLVKFNGTGQNQVTKTITVSANTEKGSELLRIKAFVQPGSGAPATNLGPVK</sequence>
<evidence type="ECO:0000313" key="2">
    <source>
        <dbReference type="Proteomes" id="UP000290889"/>
    </source>
</evidence>
<reference evidence="1 2" key="1">
    <citation type="submission" date="2019-01" db="EMBL/GenBank/DDBJ databases">
        <title>Muriicola soli sp. nov., isolated from soil.</title>
        <authorList>
            <person name="Kang H.J."/>
            <person name="Kim S.B."/>
        </authorList>
    </citation>
    <scope>NUCLEOTIDE SEQUENCE [LARGE SCALE GENOMIC DNA]</scope>
    <source>
        <strain evidence="1 2">MMS17-SY002</strain>
    </source>
</reference>
<dbReference type="Pfam" id="PF07610">
    <property type="entry name" value="DUF1573"/>
    <property type="match status" value="1"/>
</dbReference>
<dbReference type="PANTHER" id="PTHR37833">
    <property type="entry name" value="LIPOPROTEIN-RELATED"/>
    <property type="match status" value="1"/>
</dbReference>
<dbReference type="OrthoDB" id="826619at2"/>
<dbReference type="Gene3D" id="2.60.40.10">
    <property type="entry name" value="Immunoglobulins"/>
    <property type="match status" value="1"/>
</dbReference>